<feature type="compositionally biased region" description="Polar residues" evidence="1">
    <location>
        <begin position="307"/>
        <end position="317"/>
    </location>
</feature>
<protein>
    <submittedName>
        <fullName evidence="2">Uncharacterized protein</fullName>
    </submittedName>
</protein>
<accession>A0A644V039</accession>
<feature type="region of interest" description="Disordered" evidence="1">
    <location>
        <begin position="291"/>
        <end position="322"/>
    </location>
</feature>
<proteinExistence type="predicted"/>
<evidence type="ECO:0000313" key="2">
    <source>
        <dbReference type="EMBL" id="MPL84551.1"/>
    </source>
</evidence>
<gene>
    <name evidence="2" type="ORF">SDC9_30516</name>
</gene>
<evidence type="ECO:0000256" key="1">
    <source>
        <dbReference type="SAM" id="MobiDB-lite"/>
    </source>
</evidence>
<dbReference type="EMBL" id="VSSQ01000191">
    <property type="protein sequence ID" value="MPL84551.1"/>
    <property type="molecule type" value="Genomic_DNA"/>
</dbReference>
<feature type="compositionally biased region" description="Basic and acidic residues" evidence="1">
    <location>
        <begin position="291"/>
        <end position="306"/>
    </location>
</feature>
<organism evidence="2">
    <name type="scientific">bioreactor metagenome</name>
    <dbReference type="NCBI Taxonomy" id="1076179"/>
    <lineage>
        <taxon>unclassified sequences</taxon>
        <taxon>metagenomes</taxon>
        <taxon>ecological metagenomes</taxon>
    </lineage>
</organism>
<dbReference type="AlphaFoldDB" id="A0A644V039"/>
<reference evidence="2" key="1">
    <citation type="submission" date="2019-08" db="EMBL/GenBank/DDBJ databases">
        <authorList>
            <person name="Kucharzyk K."/>
            <person name="Murdoch R.W."/>
            <person name="Higgins S."/>
            <person name="Loffler F."/>
        </authorList>
    </citation>
    <scope>NUCLEOTIDE SEQUENCE</scope>
</reference>
<comment type="caution">
    <text evidence="2">The sequence shown here is derived from an EMBL/GenBank/DDBJ whole genome shotgun (WGS) entry which is preliminary data.</text>
</comment>
<sequence>MLKITRRYEDSQEQLRSKIQKAINDKFDNFEDHYYYHIYATFPDAVIIRSYENDDYLEVPFIIQNNEILLGEPKDVQEFFSSEQIINQMKQGKEFILLNNKSENPIYRVLVQTNNELPAHDMGFDKIKYSSEAQKNAVGDLLGEFVYDDSQSNHQRLQNPKKEPHKFAKVVNSGYCPEYGAYTDWEIFDHEYIEIMNQLLDSKEKNLPIKEGPSTETIPKKAEKYDKNSVLVTEYSYNGIAWVKQPRDTEAGICEIVNNLNLEDINMSNNHEDKDKIEVNKDEYESLKADKEAAEKEAKELKEKLKQNNTSSQSGNNEDIDPKVAELEQKLEKTTSELENVKNLAKPLETQYAEEKVQVVNSLLETVPEADKSSMKEFYEEKELPELRILQKQLVNSISDNSGNGIIDSGNLTRNNTKNKITFDKFRSTRKTKRF</sequence>
<name>A0A644V039_9ZZZZ</name>